<accession>A0A8H6KJH5</accession>
<dbReference type="EMBL" id="WIGM01000231">
    <property type="protein sequence ID" value="KAF6832707.1"/>
    <property type="molecule type" value="Genomic_DNA"/>
</dbReference>
<dbReference type="OrthoDB" id="3923682at2759"/>
<gene>
    <name evidence="1" type="ORF">CMUS01_06813</name>
</gene>
<comment type="caution">
    <text evidence="1">The sequence shown here is derived from an EMBL/GenBank/DDBJ whole genome shotgun (WGS) entry which is preliminary data.</text>
</comment>
<evidence type="ECO:0000313" key="2">
    <source>
        <dbReference type="Proteomes" id="UP000639643"/>
    </source>
</evidence>
<evidence type="ECO:0000313" key="1">
    <source>
        <dbReference type="EMBL" id="KAF6832707.1"/>
    </source>
</evidence>
<organism evidence="1 2">
    <name type="scientific">Colletotrichum musicola</name>
    <dbReference type="NCBI Taxonomy" id="2175873"/>
    <lineage>
        <taxon>Eukaryota</taxon>
        <taxon>Fungi</taxon>
        <taxon>Dikarya</taxon>
        <taxon>Ascomycota</taxon>
        <taxon>Pezizomycotina</taxon>
        <taxon>Sordariomycetes</taxon>
        <taxon>Hypocreomycetidae</taxon>
        <taxon>Glomerellales</taxon>
        <taxon>Glomerellaceae</taxon>
        <taxon>Colletotrichum</taxon>
        <taxon>Colletotrichum orchidearum species complex</taxon>
    </lineage>
</organism>
<dbReference type="PANTHER" id="PTHR39166">
    <property type="entry name" value="BLL1166 PROTEIN"/>
    <property type="match status" value="1"/>
</dbReference>
<dbReference type="Pfam" id="PF06042">
    <property type="entry name" value="NTP_transf_6"/>
    <property type="match status" value="1"/>
</dbReference>
<dbReference type="Proteomes" id="UP000639643">
    <property type="component" value="Unassembled WGS sequence"/>
</dbReference>
<sequence>MKPENLPLDEQLAHLHTVLSTNKTLLEVLERAAKLNLPNWYLAGGAPSQTIWNFVSGKPPETGIHDYDLVYFDLADLSYEAEDAAIRAGERVFADLPAAEIEIRNQARVHLWYERRFGSACPAHASVEAGIDSWISTSAMIGVRLEEGGAWKVYAPRGLSDFFRMVVRPNPQIGRREAYEEKARRWMGIWEGLTVMPWPSEADETPLRLRDADAAVQGS</sequence>
<name>A0A8H6KJH5_9PEZI</name>
<reference evidence="1" key="1">
    <citation type="journal article" date="2020" name="Phytopathology">
        <title>Genome Sequence Resources of Colletotrichum truncatum, C. plurivorum, C. musicola, and C. sojae: Four Species Pathogenic to Soybean (Glycine max).</title>
        <authorList>
            <person name="Rogerio F."/>
            <person name="Boufleur T.R."/>
            <person name="Ciampi-Guillardi M."/>
            <person name="Sukno S.A."/>
            <person name="Thon M.R."/>
            <person name="Massola Junior N.S."/>
            <person name="Baroncelli R."/>
        </authorList>
    </citation>
    <scope>NUCLEOTIDE SEQUENCE</scope>
    <source>
        <strain evidence="1">LFN0074</strain>
    </source>
</reference>
<dbReference type="AlphaFoldDB" id="A0A8H6KJH5"/>
<keyword evidence="2" id="KW-1185">Reference proteome</keyword>
<dbReference type="PANTHER" id="PTHR39166:SF1">
    <property type="entry name" value="BLL1166 PROTEIN"/>
    <property type="match status" value="1"/>
</dbReference>
<protein>
    <submittedName>
        <fullName evidence="1">FAD binding domain-containing protein</fullName>
    </submittedName>
</protein>
<dbReference type="InterPro" id="IPR009267">
    <property type="entry name" value="NTP_transf_6"/>
</dbReference>
<proteinExistence type="predicted"/>